<feature type="region of interest" description="Disordered" evidence="1">
    <location>
        <begin position="144"/>
        <end position="175"/>
    </location>
</feature>
<keyword evidence="3" id="KW-1185">Reference proteome</keyword>
<reference evidence="2 3" key="1">
    <citation type="journal article" date="2018" name="Mol. Biol. Evol.">
        <title>Broad Genomic Sampling Reveals a Smut Pathogenic Ancestry of the Fungal Clade Ustilaginomycotina.</title>
        <authorList>
            <person name="Kijpornyongpan T."/>
            <person name="Mondo S.J."/>
            <person name="Barry K."/>
            <person name="Sandor L."/>
            <person name="Lee J."/>
            <person name="Lipzen A."/>
            <person name="Pangilinan J."/>
            <person name="LaButti K."/>
            <person name="Hainaut M."/>
            <person name="Henrissat B."/>
            <person name="Grigoriev I.V."/>
            <person name="Spatafora J.W."/>
            <person name="Aime M.C."/>
        </authorList>
    </citation>
    <scope>NUCLEOTIDE SEQUENCE [LARGE SCALE GENOMIC DNA]</scope>
    <source>
        <strain evidence="2 3">MCA 4198</strain>
    </source>
</reference>
<feature type="region of interest" description="Disordered" evidence="1">
    <location>
        <begin position="436"/>
        <end position="480"/>
    </location>
</feature>
<feature type="compositionally biased region" description="Low complexity" evidence="1">
    <location>
        <begin position="437"/>
        <end position="449"/>
    </location>
</feature>
<sequence length="840" mass="91187">MLAFLTSGHSSDHYSLLEEFEELRRRTASTTSRNTTSCDGPLTGRHSEGEHRQGTQDISVSGDFGGPSSKKAIRPPRRGAVRQRRADNSTGAISTQSLVNDKKSSSPSGDEQVAERLDGRVEEAMLEMKDKGKQTEEGTAWLDFNSAATDASPLTEKDYQVSPTRGAEDQVHNEELLSPLSRSLANELGLSPTPSEIRRKRCLSAELGLLVEKDEEKHHEALESGDTVSPLKQDKWKRRSLGSEMGLRQFSYDDLDAPNGSPVSSQVGRRRTSIEWGSASKRSKKAESSSCGGSVLSVGTETEIIISPDVTIERKGSVKSVCASVTEDQAEQQAVEKKVEAQEELQQHVVVLEGSYSDESCRDEEGPAPIQHPEMETSSAEHEEDIGNVTSQCSIEEVLFVRQAGAALSDEAGEEIPRRTTYQPGMPLELLEEVTEEPTVSEVSDESVTGLQAANTKRSEGLPGSDKEQIVTMSTPPRAQGISQMLDRSWERLHGLGTPSSVGGTSAYGWAELHLNSSSPRSASRSPSKSTTPRTRPSMSKKIHQQRLHQQLASHAVLSPFSSPQKVIGLNSSFWINSPQPVKLELQKLLYSQANAPLDPFSSSSKVISPRTRPRLLADQMEMIQNDDDDWVELEADEEKVTANGGRSASTTRRWKRMSSSSTMSLASIATSTTSGSLRRSSNGSSVLENLQQASRSKGKGKERRSLHEIWSGKKHGKTGTADTPATPTYPTSKTRDATTLGLDALNGENGKTDLGESDGDEKTPVTASQTLHHRPPSPPASSMATSMRATGGCEEEEGDHGSSYSTDAVSIKSCKRTSECEDRSGMCVLVLRRSTARFC</sequence>
<feature type="compositionally biased region" description="Low complexity" evidence="1">
    <location>
        <begin position="719"/>
        <end position="732"/>
    </location>
</feature>
<organism evidence="2 3">
    <name type="scientific">Acaromyces ingoldii</name>
    <dbReference type="NCBI Taxonomy" id="215250"/>
    <lineage>
        <taxon>Eukaryota</taxon>
        <taxon>Fungi</taxon>
        <taxon>Dikarya</taxon>
        <taxon>Basidiomycota</taxon>
        <taxon>Ustilaginomycotina</taxon>
        <taxon>Exobasidiomycetes</taxon>
        <taxon>Exobasidiales</taxon>
        <taxon>Cryptobasidiaceae</taxon>
        <taxon>Acaromyces</taxon>
    </lineage>
</organism>
<feature type="region of interest" description="Disordered" evidence="1">
    <location>
        <begin position="637"/>
        <end position="809"/>
    </location>
</feature>
<feature type="compositionally biased region" description="Low complexity" evidence="1">
    <location>
        <begin position="517"/>
        <end position="538"/>
    </location>
</feature>
<feature type="compositionally biased region" description="Basic residues" evidence="1">
    <location>
        <begin position="71"/>
        <end position="83"/>
    </location>
</feature>
<proteinExistence type="predicted"/>
<feature type="compositionally biased region" description="Basic and acidic residues" evidence="1">
    <location>
        <begin position="457"/>
        <end position="469"/>
    </location>
</feature>
<feature type="compositionally biased region" description="Polar residues" evidence="1">
    <location>
        <begin position="88"/>
        <end position="109"/>
    </location>
</feature>
<protein>
    <submittedName>
        <fullName evidence="2">Uncharacterized protein</fullName>
    </submittedName>
</protein>
<dbReference type="GeneID" id="37047688"/>
<feature type="compositionally biased region" description="Basic and acidic residues" evidence="1">
    <location>
        <begin position="45"/>
        <end position="54"/>
    </location>
</feature>
<dbReference type="AlphaFoldDB" id="A0A316YSZ2"/>
<dbReference type="RefSeq" id="XP_025379549.1">
    <property type="nucleotide sequence ID" value="XM_025525772.1"/>
</dbReference>
<feature type="compositionally biased region" description="Low complexity" evidence="1">
    <location>
        <begin position="781"/>
        <end position="791"/>
    </location>
</feature>
<gene>
    <name evidence="2" type="ORF">FA10DRAFT_90740</name>
</gene>
<feature type="region of interest" description="Disordered" evidence="1">
    <location>
        <begin position="355"/>
        <end position="386"/>
    </location>
</feature>
<feature type="region of interest" description="Disordered" evidence="1">
    <location>
        <begin position="516"/>
        <end position="545"/>
    </location>
</feature>
<dbReference type="EMBL" id="KZ819635">
    <property type="protein sequence ID" value="PWN92351.1"/>
    <property type="molecule type" value="Genomic_DNA"/>
</dbReference>
<name>A0A316YSZ2_9BASI</name>
<dbReference type="Proteomes" id="UP000245768">
    <property type="component" value="Unassembled WGS sequence"/>
</dbReference>
<feature type="region of interest" description="Disordered" evidence="1">
    <location>
        <begin position="24"/>
        <end position="115"/>
    </location>
</feature>
<feature type="region of interest" description="Disordered" evidence="1">
    <location>
        <begin position="249"/>
        <end position="294"/>
    </location>
</feature>
<feature type="compositionally biased region" description="Low complexity" evidence="1">
    <location>
        <begin position="28"/>
        <end position="37"/>
    </location>
</feature>
<feature type="compositionally biased region" description="Polar residues" evidence="1">
    <location>
        <begin position="687"/>
        <end position="696"/>
    </location>
</feature>
<feature type="compositionally biased region" description="Basic and acidic residues" evidence="1">
    <location>
        <begin position="166"/>
        <end position="175"/>
    </location>
</feature>
<evidence type="ECO:0000313" key="2">
    <source>
        <dbReference type="EMBL" id="PWN92351.1"/>
    </source>
</evidence>
<feature type="compositionally biased region" description="Polar residues" evidence="1">
    <location>
        <begin position="471"/>
        <end position="480"/>
    </location>
</feature>
<evidence type="ECO:0000256" key="1">
    <source>
        <dbReference type="SAM" id="MobiDB-lite"/>
    </source>
</evidence>
<accession>A0A316YSZ2</accession>
<evidence type="ECO:0000313" key="3">
    <source>
        <dbReference type="Proteomes" id="UP000245768"/>
    </source>
</evidence>
<feature type="compositionally biased region" description="Low complexity" evidence="1">
    <location>
        <begin position="658"/>
        <end position="686"/>
    </location>
</feature>
<dbReference type="InParanoid" id="A0A316YSZ2"/>